<evidence type="ECO:0000313" key="1">
    <source>
        <dbReference type="EMBL" id="HFI89984.1"/>
    </source>
</evidence>
<protein>
    <submittedName>
        <fullName evidence="1">Uncharacterized protein</fullName>
    </submittedName>
</protein>
<gene>
    <name evidence="1" type="ORF">ENS31_00475</name>
</gene>
<dbReference type="AlphaFoldDB" id="A0A7V2ZHB1"/>
<organism evidence="1">
    <name type="scientific">Ignavibacterium album</name>
    <dbReference type="NCBI Taxonomy" id="591197"/>
    <lineage>
        <taxon>Bacteria</taxon>
        <taxon>Pseudomonadati</taxon>
        <taxon>Ignavibacteriota</taxon>
        <taxon>Ignavibacteria</taxon>
        <taxon>Ignavibacteriales</taxon>
        <taxon>Ignavibacteriaceae</taxon>
        <taxon>Ignavibacterium</taxon>
    </lineage>
</organism>
<comment type="caution">
    <text evidence="1">The sequence shown here is derived from an EMBL/GenBank/DDBJ whole genome shotgun (WGS) entry which is preliminary data.</text>
</comment>
<name>A0A7V2ZHB1_9BACT</name>
<dbReference type="EMBL" id="DSUJ01000002">
    <property type="protein sequence ID" value="HFI89984.1"/>
    <property type="molecule type" value="Genomic_DNA"/>
</dbReference>
<accession>A0A7V2ZHB1</accession>
<proteinExistence type="predicted"/>
<sequence>MVDDDPFVRFKDKPYIIIAEVKRSLCSLNGPWTEPEKENLQRVLQAIGTFPEDQVETVAKSIYTSGMFSNTAYYVTLACFGETRNSDISKNFPNIPQILWDKVLTFIYKRFRTYRDQKSSHGQWDEAGRNLWNCVWQNRDLDTFKQAIRITVR</sequence>
<reference evidence="1" key="1">
    <citation type="journal article" date="2020" name="mSystems">
        <title>Genome- and Community-Level Interaction Insights into Carbon Utilization and Element Cycling Functions of Hydrothermarchaeota in Hydrothermal Sediment.</title>
        <authorList>
            <person name="Zhou Z."/>
            <person name="Liu Y."/>
            <person name="Xu W."/>
            <person name="Pan J."/>
            <person name="Luo Z.H."/>
            <person name="Li M."/>
        </authorList>
    </citation>
    <scope>NUCLEOTIDE SEQUENCE [LARGE SCALE GENOMIC DNA]</scope>
    <source>
        <strain evidence="1">SpSt-479</strain>
    </source>
</reference>